<dbReference type="GO" id="GO:0006508">
    <property type="term" value="P:proteolysis"/>
    <property type="evidence" value="ECO:0007669"/>
    <property type="project" value="UniProtKB-KW"/>
</dbReference>
<accession>A0A5N5GN79</accession>
<evidence type="ECO:0000313" key="7">
    <source>
        <dbReference type="Proteomes" id="UP000327157"/>
    </source>
</evidence>
<dbReference type="Pfam" id="PF25597">
    <property type="entry name" value="SH3_retrovirus"/>
    <property type="match status" value="1"/>
</dbReference>
<dbReference type="SUPFAM" id="SSF57756">
    <property type="entry name" value="Retrovirus zinc finger-like domains"/>
    <property type="match status" value="1"/>
</dbReference>
<dbReference type="InterPro" id="IPR036875">
    <property type="entry name" value="Znf_CCHC_sf"/>
</dbReference>
<dbReference type="GO" id="GO:0003887">
    <property type="term" value="F:DNA-directed DNA polymerase activity"/>
    <property type="evidence" value="ECO:0007669"/>
    <property type="project" value="UniProtKB-KW"/>
</dbReference>
<dbReference type="OrthoDB" id="1166159at2759"/>
<dbReference type="PROSITE" id="PS50994">
    <property type="entry name" value="INTEGRASE"/>
    <property type="match status" value="1"/>
</dbReference>
<feature type="compositionally biased region" description="Basic and acidic residues" evidence="3">
    <location>
        <begin position="687"/>
        <end position="701"/>
    </location>
</feature>
<dbReference type="Gene3D" id="3.30.420.10">
    <property type="entry name" value="Ribonuclease H-like superfamily/Ribonuclease H"/>
    <property type="match status" value="1"/>
</dbReference>
<proteinExistence type="predicted"/>
<feature type="domain" description="Integrase catalytic" evidence="5">
    <location>
        <begin position="473"/>
        <end position="563"/>
    </location>
</feature>
<dbReference type="GO" id="GO:0006310">
    <property type="term" value="P:DNA recombination"/>
    <property type="evidence" value="ECO:0007669"/>
    <property type="project" value="UniProtKB-KW"/>
</dbReference>
<dbReference type="SUPFAM" id="SSF53098">
    <property type="entry name" value="Ribonuclease H-like"/>
    <property type="match status" value="1"/>
</dbReference>
<sequence>MRHGRRKQSQVEWGWVLCDFAGIPKMVGGNDGDYFLLSNTAEAATIRQGLEIKEYWSLIETGYEEPAKGSQPISEARQKELDAMKLKDLKAKNYLFQAIDRSILETMLENDTSKKIWDSMKTKYEGNARVKRSTLQALRRDFETLEMKVICSIEESRDLDAITIDELQSSLTVHEQKFHRSRSVEQALKATTDAKTEGGFNNHKGRGCGRRGQEVFNKDTVECYKCHNLGHYQYECPKWDKEANYTEVNEEDMLLMSYVEVHERTDAWFLDSRCSNHMCGDRDIFTNLDESFVHSVKLGNNSRMNVVGKGSVSLVLNGINHVVNEVYYVPELKNNLLSIGQLQERGLAILIKEGACKIYHPTKAQTSVSTSAPPEMCLHTSSQDPFYLWHRRYGHLSYKGLRTLQQKMMVYGLSQLQTSNITCTDCIQGKQHRNDMPTRSTWRASQPLELIHADICGPIQFVTSRPGADHFPGPEFTSTEFTNFCKENGIKRQLTTAYTPQQNGVAERKNRTVMNMVRSMLSDKKLPKTFWPEAVNWTIYVLNRCPTLSVKDITPQEAWSGVKPSVGHFRVFGSLAHVHVPDVKRGKLDDKSFPCVLLGVSEESKGYRLFDPIAKKIVVSRDVIFEEEKQWDWDVSYEGQIMLDLEWGENEENSEGEERVNENEDENGSGVREERNMGESSEDTQGYEERSFNELGEDEGRVYEGRVRRPPSYLSDYVTGERLSDDKVHMVQIVPTEYPLYFEEAEKEEKWKQVMDSEISSIEKNRTWSLSELPTGAKKNWQLSYLILNKNI</sequence>
<evidence type="ECO:0000259" key="4">
    <source>
        <dbReference type="PROSITE" id="PS50158"/>
    </source>
</evidence>
<dbReference type="GO" id="GO:0005524">
    <property type="term" value="F:ATP binding"/>
    <property type="evidence" value="ECO:0007669"/>
    <property type="project" value="UniProtKB-KW"/>
</dbReference>
<evidence type="ECO:0008006" key="8">
    <source>
        <dbReference type="Google" id="ProtNLM"/>
    </source>
</evidence>
<dbReference type="GO" id="GO:0008233">
    <property type="term" value="F:peptidase activity"/>
    <property type="evidence" value="ECO:0007669"/>
    <property type="project" value="UniProtKB-KW"/>
</dbReference>
<dbReference type="InterPro" id="IPR054722">
    <property type="entry name" value="PolX-like_BBD"/>
</dbReference>
<evidence type="ECO:0000259" key="5">
    <source>
        <dbReference type="PROSITE" id="PS50994"/>
    </source>
</evidence>
<organism evidence="6 7">
    <name type="scientific">Pyrus ussuriensis x Pyrus communis</name>
    <dbReference type="NCBI Taxonomy" id="2448454"/>
    <lineage>
        <taxon>Eukaryota</taxon>
        <taxon>Viridiplantae</taxon>
        <taxon>Streptophyta</taxon>
        <taxon>Embryophyta</taxon>
        <taxon>Tracheophyta</taxon>
        <taxon>Spermatophyta</taxon>
        <taxon>Magnoliopsida</taxon>
        <taxon>eudicotyledons</taxon>
        <taxon>Gunneridae</taxon>
        <taxon>Pentapetalae</taxon>
        <taxon>rosids</taxon>
        <taxon>fabids</taxon>
        <taxon>Rosales</taxon>
        <taxon>Rosaceae</taxon>
        <taxon>Amygdaloideae</taxon>
        <taxon>Maleae</taxon>
        <taxon>Pyrus</taxon>
    </lineage>
</organism>
<dbReference type="PROSITE" id="PS50158">
    <property type="entry name" value="ZF_CCHC"/>
    <property type="match status" value="1"/>
</dbReference>
<reference evidence="6 7" key="3">
    <citation type="submission" date="2019-11" db="EMBL/GenBank/DDBJ databases">
        <title>A de novo genome assembly of a pear dwarfing rootstock.</title>
        <authorList>
            <person name="Wang F."/>
            <person name="Wang J."/>
            <person name="Li S."/>
            <person name="Zhang Y."/>
            <person name="Fang M."/>
            <person name="Ma L."/>
            <person name="Zhao Y."/>
            <person name="Jiang S."/>
        </authorList>
    </citation>
    <scope>NUCLEOTIDE SEQUENCE [LARGE SCALE GENOMIC DNA]</scope>
    <source>
        <strain evidence="6">S2</strain>
        <tissue evidence="6">Leaf</tissue>
    </source>
</reference>
<evidence type="ECO:0000256" key="3">
    <source>
        <dbReference type="SAM" id="MobiDB-lite"/>
    </source>
</evidence>
<dbReference type="PANTHER" id="PTHR42648:SF18">
    <property type="entry name" value="RETROTRANSPOSON, UNCLASSIFIED-LIKE PROTEIN"/>
    <property type="match status" value="1"/>
</dbReference>
<dbReference type="InterPro" id="IPR036397">
    <property type="entry name" value="RNaseH_sf"/>
</dbReference>
<dbReference type="Pfam" id="PF13976">
    <property type="entry name" value="gag_pre-integrs"/>
    <property type="match status" value="1"/>
</dbReference>
<dbReference type="EMBL" id="SMOL01000401">
    <property type="protein sequence ID" value="KAB2616999.1"/>
    <property type="molecule type" value="Genomic_DNA"/>
</dbReference>
<comment type="caution">
    <text evidence="6">The sequence shown here is derived from an EMBL/GenBank/DDBJ whole genome shotgun (WGS) entry which is preliminary data.</text>
</comment>
<gene>
    <name evidence="6" type="ORF">D8674_012868</name>
</gene>
<dbReference type="InterPro" id="IPR025724">
    <property type="entry name" value="GAG-pre-integrase_dom"/>
</dbReference>
<dbReference type="InterPro" id="IPR057670">
    <property type="entry name" value="SH3_retrovirus"/>
</dbReference>
<protein>
    <recommendedName>
        <fullName evidence="8">Retrovirus-related Pol polyprotein from transposon TNT 1-94</fullName>
    </recommendedName>
</protein>
<feature type="region of interest" description="Disordered" evidence="3">
    <location>
        <begin position="650"/>
        <end position="701"/>
    </location>
</feature>
<dbReference type="GO" id="GO:0015074">
    <property type="term" value="P:DNA integration"/>
    <property type="evidence" value="ECO:0007669"/>
    <property type="project" value="UniProtKB-KW"/>
</dbReference>
<dbReference type="InterPro" id="IPR039537">
    <property type="entry name" value="Retrotran_Ty1/copia-like"/>
</dbReference>
<reference evidence="7" key="2">
    <citation type="submission" date="2019-10" db="EMBL/GenBank/DDBJ databases">
        <title>A de novo genome assembly of a pear dwarfing rootstock.</title>
        <authorList>
            <person name="Wang F."/>
            <person name="Wang J."/>
            <person name="Li S."/>
            <person name="Zhang Y."/>
            <person name="Fang M."/>
            <person name="Ma L."/>
            <person name="Zhao Y."/>
            <person name="Jiang S."/>
        </authorList>
    </citation>
    <scope>NUCLEOTIDE SEQUENCE [LARGE SCALE GENOMIC DNA]</scope>
</reference>
<name>A0A5N5GN79_9ROSA</name>
<dbReference type="Proteomes" id="UP000327157">
    <property type="component" value="Chromosome 15"/>
</dbReference>
<dbReference type="InterPro" id="IPR001584">
    <property type="entry name" value="Integrase_cat-core"/>
</dbReference>
<dbReference type="GO" id="GO:0008270">
    <property type="term" value="F:zinc ion binding"/>
    <property type="evidence" value="ECO:0007669"/>
    <property type="project" value="UniProtKB-KW"/>
</dbReference>
<keyword evidence="1" id="KW-0645">Protease</keyword>
<evidence type="ECO:0000313" key="6">
    <source>
        <dbReference type="EMBL" id="KAB2616999.1"/>
    </source>
</evidence>
<keyword evidence="1" id="KW-0378">Hydrolase</keyword>
<keyword evidence="2" id="KW-0479">Metal-binding</keyword>
<dbReference type="Pfam" id="PF14223">
    <property type="entry name" value="Retrotran_gag_2"/>
    <property type="match status" value="1"/>
</dbReference>
<evidence type="ECO:0000256" key="1">
    <source>
        <dbReference type="ARBA" id="ARBA00022670"/>
    </source>
</evidence>
<dbReference type="GO" id="GO:0004519">
    <property type="term" value="F:endonuclease activity"/>
    <property type="evidence" value="ECO:0007669"/>
    <property type="project" value="UniProtKB-KW"/>
</dbReference>
<dbReference type="Pfam" id="PF22936">
    <property type="entry name" value="Pol_BBD"/>
    <property type="match status" value="1"/>
</dbReference>
<evidence type="ECO:0000256" key="2">
    <source>
        <dbReference type="PROSITE-ProRule" id="PRU00047"/>
    </source>
</evidence>
<dbReference type="PANTHER" id="PTHR42648">
    <property type="entry name" value="TRANSPOSASE, PUTATIVE-RELATED"/>
    <property type="match status" value="1"/>
</dbReference>
<dbReference type="GO" id="GO:0003676">
    <property type="term" value="F:nucleic acid binding"/>
    <property type="evidence" value="ECO:0007669"/>
    <property type="project" value="InterPro"/>
</dbReference>
<feature type="domain" description="CCHC-type" evidence="4">
    <location>
        <begin position="223"/>
        <end position="238"/>
    </location>
</feature>
<reference evidence="6 7" key="1">
    <citation type="submission" date="2019-09" db="EMBL/GenBank/DDBJ databases">
        <authorList>
            <person name="Ou C."/>
        </authorList>
    </citation>
    <scope>NUCLEOTIDE SEQUENCE [LARGE SCALE GENOMIC DNA]</scope>
    <source>
        <strain evidence="6">S2</strain>
        <tissue evidence="6">Leaf</tissue>
    </source>
</reference>
<keyword evidence="2" id="KW-0862">Zinc</keyword>
<keyword evidence="7" id="KW-1185">Reference proteome</keyword>
<dbReference type="InterPro" id="IPR001878">
    <property type="entry name" value="Znf_CCHC"/>
</dbReference>
<dbReference type="InterPro" id="IPR012337">
    <property type="entry name" value="RNaseH-like_sf"/>
</dbReference>
<dbReference type="GO" id="GO:0003964">
    <property type="term" value="F:RNA-directed DNA polymerase activity"/>
    <property type="evidence" value="ECO:0007669"/>
    <property type="project" value="UniProtKB-KW"/>
</dbReference>
<keyword evidence="2" id="KW-0863">Zinc-finger</keyword>
<dbReference type="AlphaFoldDB" id="A0A5N5GN79"/>